<organism evidence="2 3">
    <name type="scientific">Rousettus aegyptiacus</name>
    <name type="common">Egyptian fruit bat</name>
    <name type="synonym">Pteropus aegyptiacus</name>
    <dbReference type="NCBI Taxonomy" id="9407"/>
    <lineage>
        <taxon>Eukaryota</taxon>
        <taxon>Metazoa</taxon>
        <taxon>Chordata</taxon>
        <taxon>Craniata</taxon>
        <taxon>Vertebrata</taxon>
        <taxon>Euteleostomi</taxon>
        <taxon>Mammalia</taxon>
        <taxon>Eutheria</taxon>
        <taxon>Laurasiatheria</taxon>
        <taxon>Chiroptera</taxon>
        <taxon>Yinpterochiroptera</taxon>
        <taxon>Pteropodoidea</taxon>
        <taxon>Pteropodidae</taxon>
        <taxon>Rousettinae</taxon>
        <taxon>Rousettus</taxon>
    </lineage>
</organism>
<gene>
    <name evidence="2" type="ORF">HJG63_011075</name>
</gene>
<dbReference type="AlphaFoldDB" id="A0A7J8HRH0"/>
<proteinExistence type="predicted"/>
<feature type="region of interest" description="Disordered" evidence="1">
    <location>
        <begin position="1"/>
        <end position="39"/>
    </location>
</feature>
<dbReference type="EMBL" id="JACASE010000004">
    <property type="protein sequence ID" value="KAF6474966.1"/>
    <property type="molecule type" value="Genomic_DNA"/>
</dbReference>
<evidence type="ECO:0000313" key="3">
    <source>
        <dbReference type="Proteomes" id="UP000593571"/>
    </source>
</evidence>
<sequence>MNASGTGLLVRHGGSRREPPVEEEDRGASDEGQSWRKDIGSNLGIDTGSLFFKKNHCSQNNYKRLNLGSVRWRAASLGENKIHSTPIEYEPQRVTRAFPALTGYLRNLQRDIPKNQKTHPARSLKRIFHPLQDKHCCRHHSYDTAEGCLKRHLQNYLKFI</sequence>
<dbReference type="Proteomes" id="UP000593571">
    <property type="component" value="Unassembled WGS sequence"/>
</dbReference>
<protein>
    <submittedName>
        <fullName evidence="2">Uncharacterized protein</fullName>
    </submittedName>
</protein>
<keyword evidence="3" id="KW-1185">Reference proteome</keyword>
<name>A0A7J8HRH0_ROUAE</name>
<reference evidence="2 3" key="1">
    <citation type="journal article" date="2020" name="Nature">
        <title>Six reference-quality genomes reveal evolution of bat adaptations.</title>
        <authorList>
            <person name="Jebb D."/>
            <person name="Huang Z."/>
            <person name="Pippel M."/>
            <person name="Hughes G.M."/>
            <person name="Lavrichenko K."/>
            <person name="Devanna P."/>
            <person name="Winkler S."/>
            <person name="Jermiin L.S."/>
            <person name="Skirmuntt E.C."/>
            <person name="Katzourakis A."/>
            <person name="Burkitt-Gray L."/>
            <person name="Ray D.A."/>
            <person name="Sullivan K.A.M."/>
            <person name="Roscito J.G."/>
            <person name="Kirilenko B.M."/>
            <person name="Davalos L.M."/>
            <person name="Corthals A.P."/>
            <person name="Power M.L."/>
            <person name="Jones G."/>
            <person name="Ransome R.D."/>
            <person name="Dechmann D.K.N."/>
            <person name="Locatelli A.G."/>
            <person name="Puechmaille S.J."/>
            <person name="Fedrigo O."/>
            <person name="Jarvis E.D."/>
            <person name="Hiller M."/>
            <person name="Vernes S.C."/>
            <person name="Myers E.W."/>
            <person name="Teeling E.C."/>
        </authorList>
    </citation>
    <scope>NUCLEOTIDE SEQUENCE [LARGE SCALE GENOMIC DNA]</scope>
    <source>
        <strain evidence="2">MRouAeg1</strain>
        <tissue evidence="2">Muscle</tissue>
    </source>
</reference>
<comment type="caution">
    <text evidence="2">The sequence shown here is derived from an EMBL/GenBank/DDBJ whole genome shotgun (WGS) entry which is preliminary data.</text>
</comment>
<feature type="compositionally biased region" description="Basic and acidic residues" evidence="1">
    <location>
        <begin position="15"/>
        <end position="39"/>
    </location>
</feature>
<evidence type="ECO:0000313" key="2">
    <source>
        <dbReference type="EMBL" id="KAF6474966.1"/>
    </source>
</evidence>
<evidence type="ECO:0000256" key="1">
    <source>
        <dbReference type="SAM" id="MobiDB-lite"/>
    </source>
</evidence>
<accession>A0A7J8HRH0</accession>